<gene>
    <name evidence="3" type="ORF">EU556_07620</name>
</gene>
<dbReference type="OrthoDB" id="9788724at2"/>
<keyword evidence="1" id="KW-1133">Transmembrane helix</keyword>
<evidence type="ECO:0000313" key="4">
    <source>
        <dbReference type="Proteomes" id="UP000298337"/>
    </source>
</evidence>
<dbReference type="AlphaFoldDB" id="A0A4Z0P6S6"/>
<feature type="transmembrane region" description="Helical" evidence="1">
    <location>
        <begin position="277"/>
        <end position="296"/>
    </location>
</feature>
<proteinExistence type="predicted"/>
<evidence type="ECO:0000313" key="3">
    <source>
        <dbReference type="EMBL" id="TGE07615.1"/>
    </source>
</evidence>
<feature type="transmembrane region" description="Helical" evidence="1">
    <location>
        <begin position="156"/>
        <end position="174"/>
    </location>
</feature>
<evidence type="ECO:0000256" key="1">
    <source>
        <dbReference type="SAM" id="Phobius"/>
    </source>
</evidence>
<feature type="transmembrane region" description="Helical" evidence="1">
    <location>
        <begin position="67"/>
        <end position="85"/>
    </location>
</feature>
<protein>
    <submittedName>
        <fullName evidence="3">DUF1624 domain-containing protein</fullName>
    </submittedName>
</protein>
<dbReference type="EMBL" id="SRLA01000002">
    <property type="protein sequence ID" value="TGE07615.1"/>
    <property type="molecule type" value="Genomic_DNA"/>
</dbReference>
<keyword evidence="1" id="KW-0812">Transmembrane</keyword>
<feature type="transmembrane region" description="Helical" evidence="1">
    <location>
        <begin position="366"/>
        <end position="384"/>
    </location>
</feature>
<sequence>MPISTSAALSGALPPTTARTSGRLLSLDVFRGLTIVLMLLVNSPGDWHFYYAPITHAAWNGFQLADLVFPAFVFIMGVAVVYGLAAVREQPEQHPRVLRRVARRVFVMLVLGLLIGLLPKFYFTSFRIPGVLQRLALVYGLSVICFLKLSWRQQAWLAVVLLAGYALLLQAVPVPGLGHASLEKATNLGAWLDRLLFTKNHLYVNEEGWDPESVLGLIPSLASGLLGVLTGQWLRATGPDGPTKTVWLFVVSSGALVLGLIWDGWFPINKALWSSSFVLYAGGLSGLILAALYFLLDVRGIRPTWLWLLVACGSNTLVVFFGSEALERILTRLKLHHADGSVFYPRDWLYNTLCRPYLTNPYHASLAWALIYTCLWVGLLAVLYRRRIFFTA</sequence>
<dbReference type="PANTHER" id="PTHR31061">
    <property type="entry name" value="LD22376P"/>
    <property type="match status" value="1"/>
</dbReference>
<feature type="transmembrane region" description="Helical" evidence="1">
    <location>
        <begin position="246"/>
        <end position="265"/>
    </location>
</feature>
<feature type="transmembrane region" description="Helical" evidence="1">
    <location>
        <begin position="214"/>
        <end position="234"/>
    </location>
</feature>
<keyword evidence="4" id="KW-1185">Reference proteome</keyword>
<name>A0A4Z0P6S6_9BACT</name>
<dbReference type="Pfam" id="PF07786">
    <property type="entry name" value="HGSNAT_cat"/>
    <property type="match status" value="1"/>
</dbReference>
<keyword evidence="1" id="KW-0472">Membrane</keyword>
<dbReference type="Proteomes" id="UP000298337">
    <property type="component" value="Unassembled WGS sequence"/>
</dbReference>
<feature type="transmembrane region" description="Helical" evidence="1">
    <location>
        <begin position="105"/>
        <end position="125"/>
    </location>
</feature>
<accession>A0A4Z0P6S6</accession>
<organism evidence="3 4">
    <name type="scientific">Hymenobacter fodinae</name>
    <dbReference type="NCBI Taxonomy" id="2510796"/>
    <lineage>
        <taxon>Bacteria</taxon>
        <taxon>Pseudomonadati</taxon>
        <taxon>Bacteroidota</taxon>
        <taxon>Cytophagia</taxon>
        <taxon>Cytophagales</taxon>
        <taxon>Hymenobacteraceae</taxon>
        <taxon>Hymenobacter</taxon>
    </lineage>
</organism>
<evidence type="ECO:0000259" key="2">
    <source>
        <dbReference type="Pfam" id="PF07786"/>
    </source>
</evidence>
<dbReference type="InterPro" id="IPR012429">
    <property type="entry name" value="HGSNAT_cat"/>
</dbReference>
<dbReference type="PANTHER" id="PTHR31061:SF24">
    <property type="entry name" value="LD22376P"/>
    <property type="match status" value="1"/>
</dbReference>
<dbReference type="RefSeq" id="WP_135432857.1">
    <property type="nucleotide sequence ID" value="NZ_SRLA01000002.1"/>
</dbReference>
<feature type="transmembrane region" description="Helical" evidence="1">
    <location>
        <begin position="131"/>
        <end position="149"/>
    </location>
</feature>
<feature type="transmembrane region" description="Helical" evidence="1">
    <location>
        <begin position="305"/>
        <end position="323"/>
    </location>
</feature>
<comment type="caution">
    <text evidence="3">The sequence shown here is derived from an EMBL/GenBank/DDBJ whole genome shotgun (WGS) entry which is preliminary data.</text>
</comment>
<feature type="domain" description="Heparan-alpha-glucosaminide N-acetyltransferase catalytic" evidence="2">
    <location>
        <begin position="23"/>
        <end position="237"/>
    </location>
</feature>
<reference evidence="3 4" key="1">
    <citation type="submission" date="2019-04" db="EMBL/GenBank/DDBJ databases">
        <authorList>
            <person name="Feng G."/>
            <person name="Zhang J."/>
            <person name="Zhu H."/>
        </authorList>
    </citation>
    <scope>NUCLEOTIDE SEQUENCE [LARGE SCALE GENOMIC DNA]</scope>
    <source>
        <strain evidence="3 4">92R-1</strain>
    </source>
</reference>